<reference evidence="3" key="1">
    <citation type="journal article" date="2020" name="Fungal Divers.">
        <title>Resolving the Mortierellaceae phylogeny through synthesis of multi-gene phylogenetics and phylogenomics.</title>
        <authorList>
            <person name="Vandepol N."/>
            <person name="Liber J."/>
            <person name="Desiro A."/>
            <person name="Na H."/>
            <person name="Kennedy M."/>
            <person name="Barry K."/>
            <person name="Grigoriev I.V."/>
            <person name="Miller A.N."/>
            <person name="O'Donnell K."/>
            <person name="Stajich J.E."/>
            <person name="Bonito G."/>
        </authorList>
    </citation>
    <scope>NUCLEOTIDE SEQUENCE</scope>
    <source>
        <strain evidence="3">CK1249</strain>
    </source>
</reference>
<proteinExistence type="predicted"/>
<feature type="signal peptide" evidence="1">
    <location>
        <begin position="1"/>
        <end position="20"/>
    </location>
</feature>
<dbReference type="CDD" id="cd00030">
    <property type="entry name" value="C2"/>
    <property type="match status" value="1"/>
</dbReference>
<feature type="domain" description="C2" evidence="2">
    <location>
        <begin position="30"/>
        <end position="141"/>
    </location>
</feature>
<sequence>MKFLALSALLLAPISVLASAEHCVDLDSKAPSGPKIAGSSNKGSLYIKLNSASNLRDKDLFGKSDPYVEMWLESKYKSRSKDTKGLNPVFNETFCFYVRPGQDKLYVRAVDSDTFRDDKIGQATVPLSNVFSTGSEGPKDYDLPKWFGLRSSGKINMQMRFIEDRS</sequence>
<gene>
    <name evidence="3" type="ORF">BGZ70_003037</name>
</gene>
<evidence type="ECO:0000313" key="4">
    <source>
        <dbReference type="Proteomes" id="UP000738359"/>
    </source>
</evidence>
<evidence type="ECO:0000259" key="2">
    <source>
        <dbReference type="PROSITE" id="PS50004"/>
    </source>
</evidence>
<evidence type="ECO:0000256" key="1">
    <source>
        <dbReference type="SAM" id="SignalP"/>
    </source>
</evidence>
<dbReference type="PANTHER" id="PTHR47052">
    <property type="entry name" value="CONSERVED SERINE PROLINE-RICH PROTEIN (AFU_ORTHOLOGUE AFUA_2G01790)"/>
    <property type="match status" value="1"/>
</dbReference>
<dbReference type="InterPro" id="IPR035892">
    <property type="entry name" value="C2_domain_sf"/>
</dbReference>
<dbReference type="PRINTS" id="PR00360">
    <property type="entry name" value="C2DOMAIN"/>
</dbReference>
<dbReference type="Gene3D" id="2.60.40.150">
    <property type="entry name" value="C2 domain"/>
    <property type="match status" value="1"/>
</dbReference>
<protein>
    <recommendedName>
        <fullName evidence="2">C2 domain-containing protein</fullName>
    </recommendedName>
</protein>
<name>A0A9P6JB92_MORAP</name>
<dbReference type="InterPro" id="IPR000008">
    <property type="entry name" value="C2_dom"/>
</dbReference>
<dbReference type="Pfam" id="PF00168">
    <property type="entry name" value="C2"/>
    <property type="match status" value="1"/>
</dbReference>
<dbReference type="SMART" id="SM00239">
    <property type="entry name" value="C2"/>
    <property type="match status" value="1"/>
</dbReference>
<evidence type="ECO:0000313" key="3">
    <source>
        <dbReference type="EMBL" id="KAF9966182.1"/>
    </source>
</evidence>
<dbReference type="OrthoDB" id="270970at2759"/>
<dbReference type="PANTHER" id="PTHR47052:SF3">
    <property type="entry name" value="INGRESSION PROTEIN 1"/>
    <property type="match status" value="1"/>
</dbReference>
<accession>A0A9P6JB92</accession>
<dbReference type="InterPro" id="IPR052981">
    <property type="entry name" value="Ingression_C2_domain"/>
</dbReference>
<dbReference type="Proteomes" id="UP000738359">
    <property type="component" value="Unassembled WGS sequence"/>
</dbReference>
<organism evidence="3 4">
    <name type="scientific">Mortierella alpina</name>
    <name type="common">Oleaginous fungus</name>
    <name type="synonym">Mortierella renispora</name>
    <dbReference type="NCBI Taxonomy" id="64518"/>
    <lineage>
        <taxon>Eukaryota</taxon>
        <taxon>Fungi</taxon>
        <taxon>Fungi incertae sedis</taxon>
        <taxon>Mucoromycota</taxon>
        <taxon>Mortierellomycotina</taxon>
        <taxon>Mortierellomycetes</taxon>
        <taxon>Mortierellales</taxon>
        <taxon>Mortierellaceae</taxon>
        <taxon>Mortierella</taxon>
    </lineage>
</organism>
<dbReference type="PROSITE" id="PS50004">
    <property type="entry name" value="C2"/>
    <property type="match status" value="1"/>
</dbReference>
<dbReference type="AlphaFoldDB" id="A0A9P6JB92"/>
<keyword evidence="1" id="KW-0732">Signal</keyword>
<feature type="chain" id="PRO_5040471134" description="C2 domain-containing protein" evidence="1">
    <location>
        <begin position="21"/>
        <end position="166"/>
    </location>
</feature>
<keyword evidence="4" id="KW-1185">Reference proteome</keyword>
<comment type="caution">
    <text evidence="3">The sequence shown here is derived from an EMBL/GenBank/DDBJ whole genome shotgun (WGS) entry which is preliminary data.</text>
</comment>
<dbReference type="SUPFAM" id="SSF49562">
    <property type="entry name" value="C2 domain (Calcium/lipid-binding domain, CaLB)"/>
    <property type="match status" value="1"/>
</dbReference>
<dbReference type="EMBL" id="JAAAHY010000179">
    <property type="protein sequence ID" value="KAF9966182.1"/>
    <property type="molecule type" value="Genomic_DNA"/>
</dbReference>